<evidence type="ECO:0000259" key="3">
    <source>
        <dbReference type="Pfam" id="PF22910"/>
    </source>
</evidence>
<dbReference type="RefSeq" id="XP_008782682.2">
    <property type="nucleotide sequence ID" value="XM_008784460.4"/>
</dbReference>
<dbReference type="Pfam" id="PF11331">
    <property type="entry name" value="Zn_ribbon_12"/>
    <property type="match status" value="1"/>
</dbReference>
<dbReference type="Proteomes" id="UP000228380">
    <property type="component" value="Chromosome 3"/>
</dbReference>
<feature type="compositionally biased region" description="Basic and acidic residues" evidence="1">
    <location>
        <begin position="115"/>
        <end position="129"/>
    </location>
</feature>
<keyword evidence="4" id="KW-1185">Reference proteome</keyword>
<dbReference type="PANTHER" id="PTHR31105:SF38">
    <property type="entry name" value="PROTEIN ENHANCED DISEASE RESISTANCE 4"/>
    <property type="match status" value="1"/>
</dbReference>
<dbReference type="Pfam" id="PF22910">
    <property type="entry name" value="EDR4-like_1st"/>
    <property type="match status" value="1"/>
</dbReference>
<gene>
    <name evidence="5" type="primary">LOC103702149</name>
</gene>
<feature type="region of interest" description="Disordered" evidence="1">
    <location>
        <begin position="166"/>
        <end position="190"/>
    </location>
</feature>
<dbReference type="InterPro" id="IPR055126">
    <property type="entry name" value="EDR4-like_N"/>
</dbReference>
<name>A0A8B7BPD0_PHODC</name>
<dbReference type="PANTHER" id="PTHR31105">
    <property type="entry name" value="EXTRA-LARGE G-PROTEIN-LIKE"/>
    <property type="match status" value="1"/>
</dbReference>
<dbReference type="AlphaFoldDB" id="A0A8B7BPD0"/>
<evidence type="ECO:0000313" key="5">
    <source>
        <dbReference type="RefSeq" id="XP_008782682.2"/>
    </source>
</evidence>
<organism evidence="4 5">
    <name type="scientific">Phoenix dactylifera</name>
    <name type="common">Date palm</name>
    <dbReference type="NCBI Taxonomy" id="42345"/>
    <lineage>
        <taxon>Eukaryota</taxon>
        <taxon>Viridiplantae</taxon>
        <taxon>Streptophyta</taxon>
        <taxon>Embryophyta</taxon>
        <taxon>Tracheophyta</taxon>
        <taxon>Spermatophyta</taxon>
        <taxon>Magnoliopsida</taxon>
        <taxon>Liliopsida</taxon>
        <taxon>Arecaceae</taxon>
        <taxon>Coryphoideae</taxon>
        <taxon>Phoeniceae</taxon>
        <taxon>Phoenix</taxon>
    </lineage>
</organism>
<evidence type="ECO:0000313" key="4">
    <source>
        <dbReference type="Proteomes" id="UP000228380"/>
    </source>
</evidence>
<feature type="compositionally biased region" description="Acidic residues" evidence="1">
    <location>
        <begin position="173"/>
        <end position="188"/>
    </location>
</feature>
<dbReference type="GO" id="GO:1900150">
    <property type="term" value="P:regulation of defense response to fungus"/>
    <property type="evidence" value="ECO:0007669"/>
    <property type="project" value="InterPro"/>
</dbReference>
<evidence type="ECO:0000256" key="1">
    <source>
        <dbReference type="SAM" id="MobiDB-lite"/>
    </source>
</evidence>
<feature type="compositionally biased region" description="Polar residues" evidence="1">
    <location>
        <begin position="97"/>
        <end position="109"/>
    </location>
</feature>
<reference evidence="4" key="1">
    <citation type="journal article" date="2019" name="Nat. Commun.">
        <title>Genome-wide association mapping of date palm fruit traits.</title>
        <authorList>
            <person name="Hazzouri K.M."/>
            <person name="Gros-Balthazard M."/>
            <person name="Flowers J.M."/>
            <person name="Copetti D."/>
            <person name="Lemansour A."/>
            <person name="Lebrun M."/>
            <person name="Masmoudi K."/>
            <person name="Ferrand S."/>
            <person name="Dhar M.I."/>
            <person name="Fresquez Z.A."/>
            <person name="Rosas U."/>
            <person name="Zhang J."/>
            <person name="Talag J."/>
            <person name="Lee S."/>
            <person name="Kudrna D."/>
            <person name="Powell R.F."/>
            <person name="Leitch I.J."/>
            <person name="Krueger R.R."/>
            <person name="Wing R.A."/>
            <person name="Amiri K.M.A."/>
            <person name="Purugganan M.D."/>
        </authorList>
    </citation>
    <scope>NUCLEOTIDE SEQUENCE [LARGE SCALE GENOMIC DNA]</scope>
    <source>
        <strain evidence="4">cv. Khalas</strain>
    </source>
</reference>
<dbReference type="InterPro" id="IPR021480">
    <property type="entry name" value="Zinc_ribbon_12"/>
</dbReference>
<evidence type="ECO:0000259" key="2">
    <source>
        <dbReference type="Pfam" id="PF11331"/>
    </source>
</evidence>
<protein>
    <submittedName>
        <fullName evidence="5">Uncharacterized protein LOC103702149</fullName>
    </submittedName>
</protein>
<sequence>MASTVPGVRFVRCPKCLMVLTEFADVPVYKCGGCATILRAKSRISGGQNVTLGSLGNTSQNLPDNGFLNYGLSSSGKDLVSVSSELDSEREKAVPVNIQSSYPNDSINLHGNVESSEHEENKTEERGFDQHAPQPTDLLGPETNDTNIEVEKTLKLCQQGRESLKLSDRMEDSMESTDLDTSSEEDTADGVYDDKHGIMLRSPTRDSRAYDASVSSADDGCNDHVCNNHPILPETGFTQKKVLDSIDTKGKEAEEDDCGERKVAADTGAKLQVQDFPAKPSNEMLDSAVVEKFDSNIDEFPSKNKIQACKWETSLDSEDFHSVQNTLEPENGGSLRMSRDAFSCEDSLNHPYGSSPAKLKSFKHAGMKILRKVDELRDELSELFDKAVEGKGRPHSRGTLQESITKSLNPNLACHPPKVYEPRILVPRQNRSSQIPLPERPPCSCLHCHYKDCKLSMQLAPNICCHNGLCRACAHGIPCQSSKAVCPGLHMYSSFSSCRHKAKAPGVESEKLHSKEKRQPMKQYCRPVFGGAPFVICYSCLKLLKLPVDFSTSRKRLHKLQCGACSEVLLFSYRARAYSIPCTPTEARHPPSEVDNGTETSTVNEISASHFNDCRTGDPISYSEEYGPSFGMCYSTEEPALHVSRNSSNMMEERDGKQGTVSRLHRLMGYSSASEICRQPFDVDDECRSLEPTMHYHRPEEGHVRVDLKGKGICIPDHSATRIWKCMGNMSRQRE</sequence>
<dbReference type="InterPro" id="IPR040244">
    <property type="entry name" value="EDR4-like"/>
</dbReference>
<dbReference type="GeneID" id="103702149"/>
<reference evidence="5" key="2">
    <citation type="submission" date="2025-08" db="UniProtKB">
        <authorList>
            <consortium name="RefSeq"/>
        </authorList>
    </citation>
    <scope>IDENTIFICATION</scope>
    <source>
        <tissue evidence="5">Young leaves</tissue>
    </source>
</reference>
<feature type="domain" description="Enhanced disease resistance 4-like N-terminal" evidence="3">
    <location>
        <begin position="8"/>
        <end position="40"/>
    </location>
</feature>
<dbReference type="KEGG" id="pda:103702149"/>
<accession>A0A8B7BPD0</accession>
<proteinExistence type="predicted"/>
<dbReference type="OrthoDB" id="1930285at2759"/>
<feature type="region of interest" description="Disordered" evidence="1">
    <location>
        <begin position="86"/>
        <end position="144"/>
    </location>
</feature>
<feature type="domain" description="Probable zinc-ribbon" evidence="2">
    <location>
        <begin position="530"/>
        <end position="572"/>
    </location>
</feature>